<dbReference type="AlphaFoldDB" id="A0AA46DZ73"/>
<dbReference type="GO" id="GO:0006508">
    <property type="term" value="P:proteolysis"/>
    <property type="evidence" value="ECO:0007669"/>
    <property type="project" value="InterPro"/>
</dbReference>
<reference evidence="2 3" key="1">
    <citation type="submission" date="2019-03" db="EMBL/GenBank/DDBJ databases">
        <title>Genomic Encyclopedia of Type Strains, Phase IV (KMG-IV): sequencing the most valuable type-strain genomes for metagenomic binning, comparative biology and taxonomic classification.</title>
        <authorList>
            <person name="Goeker M."/>
        </authorList>
    </citation>
    <scope>NUCLEOTIDE SEQUENCE [LARGE SCALE GENOMIC DNA]</scope>
    <source>
        <strain evidence="2 3">DSM 100055</strain>
    </source>
</reference>
<feature type="domain" description="Peptidase S9 prolyl oligopeptidase catalytic" evidence="1">
    <location>
        <begin position="85"/>
        <end position="212"/>
    </location>
</feature>
<dbReference type="InterPro" id="IPR029058">
    <property type="entry name" value="AB_hydrolase_fold"/>
</dbReference>
<dbReference type="SUPFAM" id="SSF53474">
    <property type="entry name" value="alpha/beta-Hydrolases"/>
    <property type="match status" value="1"/>
</dbReference>
<sequence>MNIKKNFIEDISCSIFYKNTTKKIPLVVVLHGYNGSKNNLEKRLNIGKKFANNGYYTVLYDAPNHGERNKYNIDNNHDMFFYLLKKNVVDLEKVINYFKKLENIDENKIFLTGISFGAMTIFKYISKYTVFASAPIVGCSNIDEFILHYNKNNIIKKIDKITTEIIENFNPFDNIIKNYNNHLIMINGKYDKIMPYHSNEKLYKTLKKKYNHNNNNSLLEFYLLDYGHFQNEEMFDIVIKKFNQILKIKNQ</sequence>
<gene>
    <name evidence="2" type="ORF">EV215_0811</name>
</gene>
<comment type="caution">
    <text evidence="2">The sequence shown here is derived from an EMBL/GenBank/DDBJ whole genome shotgun (WGS) entry which is preliminary data.</text>
</comment>
<dbReference type="GO" id="GO:0008236">
    <property type="term" value="F:serine-type peptidase activity"/>
    <property type="evidence" value="ECO:0007669"/>
    <property type="project" value="InterPro"/>
</dbReference>
<name>A0AA46DZ73_9FUSO</name>
<evidence type="ECO:0000313" key="3">
    <source>
        <dbReference type="Proteomes" id="UP000294678"/>
    </source>
</evidence>
<protein>
    <submittedName>
        <fullName evidence="2">Serine aminopeptidase S33 family</fullName>
    </submittedName>
</protein>
<dbReference type="PANTHER" id="PTHR22946">
    <property type="entry name" value="DIENELACTONE HYDROLASE DOMAIN-CONTAINING PROTEIN-RELATED"/>
    <property type="match status" value="1"/>
</dbReference>
<dbReference type="Pfam" id="PF00326">
    <property type="entry name" value="Peptidase_S9"/>
    <property type="match status" value="1"/>
</dbReference>
<dbReference type="RefSeq" id="WP_166667345.1">
    <property type="nucleotide sequence ID" value="NZ_SOBG01000003.1"/>
</dbReference>
<dbReference type="InterPro" id="IPR050261">
    <property type="entry name" value="FrsA_esterase"/>
</dbReference>
<proteinExistence type="predicted"/>
<keyword evidence="3" id="KW-1185">Reference proteome</keyword>
<organism evidence="2 3">
    <name type="scientific">Hypnocyclicus thermotrophus</name>
    <dbReference type="NCBI Taxonomy" id="1627895"/>
    <lineage>
        <taxon>Bacteria</taxon>
        <taxon>Fusobacteriati</taxon>
        <taxon>Fusobacteriota</taxon>
        <taxon>Fusobacteriia</taxon>
        <taxon>Fusobacteriales</taxon>
        <taxon>Fusobacteriaceae</taxon>
        <taxon>Hypnocyclicus</taxon>
    </lineage>
</organism>
<keyword evidence="2" id="KW-0645">Protease</keyword>
<dbReference type="Gene3D" id="3.40.50.1820">
    <property type="entry name" value="alpha/beta hydrolase"/>
    <property type="match status" value="1"/>
</dbReference>
<keyword evidence="2" id="KW-0031">Aminopeptidase</keyword>
<dbReference type="GO" id="GO:0004177">
    <property type="term" value="F:aminopeptidase activity"/>
    <property type="evidence" value="ECO:0007669"/>
    <property type="project" value="UniProtKB-KW"/>
</dbReference>
<evidence type="ECO:0000259" key="1">
    <source>
        <dbReference type="Pfam" id="PF00326"/>
    </source>
</evidence>
<keyword evidence="2" id="KW-0378">Hydrolase</keyword>
<accession>A0AA46DZ73</accession>
<dbReference type="InterPro" id="IPR001375">
    <property type="entry name" value="Peptidase_S9_cat"/>
</dbReference>
<dbReference type="EMBL" id="SOBG01000003">
    <property type="protein sequence ID" value="TDT71436.1"/>
    <property type="molecule type" value="Genomic_DNA"/>
</dbReference>
<dbReference type="Proteomes" id="UP000294678">
    <property type="component" value="Unassembled WGS sequence"/>
</dbReference>
<evidence type="ECO:0000313" key="2">
    <source>
        <dbReference type="EMBL" id="TDT71436.1"/>
    </source>
</evidence>